<feature type="domain" description="RING-type" evidence="1">
    <location>
        <begin position="184"/>
        <end position="228"/>
    </location>
</feature>
<dbReference type="EMBL" id="MN740763">
    <property type="protein sequence ID" value="QHS82209.1"/>
    <property type="molecule type" value="Genomic_DNA"/>
</dbReference>
<name>A0A6C0AQR4_9ZZZZ</name>
<dbReference type="SUPFAM" id="SSF57850">
    <property type="entry name" value="RING/U-box"/>
    <property type="match status" value="1"/>
</dbReference>
<dbReference type="InterPro" id="IPR013083">
    <property type="entry name" value="Znf_RING/FYVE/PHD"/>
</dbReference>
<dbReference type="AlphaFoldDB" id="A0A6C0AQR4"/>
<evidence type="ECO:0000313" key="2">
    <source>
        <dbReference type="EMBL" id="QHS82209.1"/>
    </source>
</evidence>
<evidence type="ECO:0000259" key="1">
    <source>
        <dbReference type="PROSITE" id="PS50089"/>
    </source>
</evidence>
<dbReference type="PROSITE" id="PS50089">
    <property type="entry name" value="ZF_RING_2"/>
    <property type="match status" value="1"/>
</dbReference>
<sequence>MSFIINRVFPIYRETVSIENRIREFEIQCANKCQNLTPREFKCWLYEVEIELLKLFAERKCHYMTSRDLTVHEINQCINKITEYTYRIYRSNYFIVTENGHDEEDQSFEDEMVHLLHSIRNGITSNEAPTNEMLAAALENDMRSAMLFYNVMLSINSRREIIVPRRKFDIKLEEEKEEEKEIECFICLENISNITCIKQNCSHECCATCLIKTINADKRPKPLCAMCRTPIENLVVKTTNIKNELCEIFT</sequence>
<organism evidence="2">
    <name type="scientific">viral metagenome</name>
    <dbReference type="NCBI Taxonomy" id="1070528"/>
    <lineage>
        <taxon>unclassified sequences</taxon>
        <taxon>metagenomes</taxon>
        <taxon>organismal metagenomes</taxon>
    </lineage>
</organism>
<accession>A0A6C0AQR4</accession>
<protein>
    <recommendedName>
        <fullName evidence="1">RING-type domain-containing protein</fullName>
    </recommendedName>
</protein>
<reference evidence="2" key="1">
    <citation type="journal article" date="2020" name="Nature">
        <title>Giant virus diversity and host interactions through global metagenomics.</title>
        <authorList>
            <person name="Schulz F."/>
            <person name="Roux S."/>
            <person name="Paez-Espino D."/>
            <person name="Jungbluth S."/>
            <person name="Walsh D.A."/>
            <person name="Denef V.J."/>
            <person name="McMahon K.D."/>
            <person name="Konstantinidis K.T."/>
            <person name="Eloe-Fadrosh E.A."/>
            <person name="Kyrpides N.C."/>
            <person name="Woyke T."/>
        </authorList>
    </citation>
    <scope>NUCLEOTIDE SEQUENCE</scope>
    <source>
        <strain evidence="2">GVMAG-S-1101165-79</strain>
    </source>
</reference>
<dbReference type="Gene3D" id="3.30.40.10">
    <property type="entry name" value="Zinc/RING finger domain, C3HC4 (zinc finger)"/>
    <property type="match status" value="1"/>
</dbReference>
<proteinExistence type="predicted"/>
<dbReference type="InterPro" id="IPR001841">
    <property type="entry name" value="Znf_RING"/>
</dbReference>